<evidence type="ECO:0000313" key="2">
    <source>
        <dbReference type="EMBL" id="WVZ56207.1"/>
    </source>
</evidence>
<dbReference type="EMBL" id="CP144746">
    <property type="protein sequence ID" value="WVZ56207.1"/>
    <property type="molecule type" value="Genomic_DNA"/>
</dbReference>
<organism evidence="2 3">
    <name type="scientific">Paspalum notatum var. saurae</name>
    <dbReference type="NCBI Taxonomy" id="547442"/>
    <lineage>
        <taxon>Eukaryota</taxon>
        <taxon>Viridiplantae</taxon>
        <taxon>Streptophyta</taxon>
        <taxon>Embryophyta</taxon>
        <taxon>Tracheophyta</taxon>
        <taxon>Spermatophyta</taxon>
        <taxon>Magnoliopsida</taxon>
        <taxon>Liliopsida</taxon>
        <taxon>Poales</taxon>
        <taxon>Poaceae</taxon>
        <taxon>PACMAD clade</taxon>
        <taxon>Panicoideae</taxon>
        <taxon>Andropogonodae</taxon>
        <taxon>Paspaleae</taxon>
        <taxon>Paspalinae</taxon>
        <taxon>Paspalum</taxon>
    </lineage>
</organism>
<evidence type="ECO:0000313" key="3">
    <source>
        <dbReference type="Proteomes" id="UP001341281"/>
    </source>
</evidence>
<gene>
    <name evidence="2" type="ORF">U9M48_006775</name>
</gene>
<keyword evidence="3" id="KW-1185">Reference proteome</keyword>
<proteinExistence type="predicted"/>
<dbReference type="Proteomes" id="UP001341281">
    <property type="component" value="Chromosome 02"/>
</dbReference>
<feature type="compositionally biased region" description="Acidic residues" evidence="1">
    <location>
        <begin position="42"/>
        <end position="51"/>
    </location>
</feature>
<protein>
    <submittedName>
        <fullName evidence="2">Uncharacterized protein</fullName>
    </submittedName>
</protein>
<name>A0AAQ3SKT7_PASNO</name>
<feature type="region of interest" description="Disordered" evidence="1">
    <location>
        <begin position="492"/>
        <end position="550"/>
    </location>
</feature>
<dbReference type="AlphaFoldDB" id="A0AAQ3SKT7"/>
<evidence type="ECO:0000256" key="1">
    <source>
        <dbReference type="SAM" id="MobiDB-lite"/>
    </source>
</evidence>
<sequence>MHPRPINAGVRFLKAISACPSGAAARSGINMGATRLDSESNLADDGEDEVGGEPASANPERPLLLPAPFDSVTRVLVHVLHPGVAAARGLPVRPGGRGGRRQRRHVAERAPDGAVALEARAEADLPDAVAAAHAALGLGVGELVPERAAAGVAEAVEGALAGLHVAVPQAEAALHLLQHGAAAGVHAEVLEGAAEVGDVGAHALDAEDAAHHEGFEELELLGEGQHQGPQRGDVGLERVAGDGHELPRQRHAHLAGLVLALVHAVEALVGGALVRAHGMEQPVLGPPGVGAPVGQQRGGATHAEDAVGQQHGAVVAEVPVEGDVLGAEDDGVASRVGLEHVLGEVDGDEAGAAAHAAEVEGLDVLPHPVVVDDHGRQRRRRVEEAAVDDEDAHVAARVDPRGREQRVQAPEHDGLGLHPRLRHVEPRRARLHPGRQVRLVAERGAVGDLGLEIQRRLVEGAGALGHVEEGGLGDLELVVGLVAREVDEVHGAGPLEVVDGEQQQRGAEPGDAGEQVDGVVDDVEADEGVGGSGERRHAEHGQRRRGAAAVPDPELDVLELDVAREVREAAPDLDDDAGHAAVAVALVAGLVVRPAERHLRRQALPLHDRRRRSLHVCVEGCCWC</sequence>
<accession>A0AAQ3SKT7</accession>
<feature type="region of interest" description="Disordered" evidence="1">
    <location>
        <begin position="35"/>
        <end position="62"/>
    </location>
</feature>
<reference evidence="2 3" key="1">
    <citation type="submission" date="2024-02" db="EMBL/GenBank/DDBJ databases">
        <title>High-quality chromosome-scale genome assembly of Pensacola bahiagrass (Paspalum notatum Flugge var. saurae).</title>
        <authorList>
            <person name="Vega J.M."/>
            <person name="Podio M."/>
            <person name="Orjuela J."/>
            <person name="Siena L.A."/>
            <person name="Pessino S.C."/>
            <person name="Combes M.C."/>
            <person name="Mariac C."/>
            <person name="Albertini E."/>
            <person name="Pupilli F."/>
            <person name="Ortiz J.P.A."/>
            <person name="Leblanc O."/>
        </authorList>
    </citation>
    <scope>NUCLEOTIDE SEQUENCE [LARGE SCALE GENOMIC DNA]</scope>
    <source>
        <strain evidence="2">R1</strain>
        <tissue evidence="2">Leaf</tissue>
    </source>
</reference>